<evidence type="ECO:0000256" key="3">
    <source>
        <dbReference type="ARBA" id="ARBA00022741"/>
    </source>
</evidence>
<dbReference type="PROSITE" id="PS00916">
    <property type="entry name" value="PI3_4_KINASE_2"/>
    <property type="match status" value="1"/>
</dbReference>
<keyword evidence="3 7" id="KW-0547">Nucleotide-binding</keyword>
<dbReference type="InterPro" id="IPR000403">
    <property type="entry name" value="PI3/4_kinase_cat_dom"/>
</dbReference>
<dbReference type="GO" id="GO:0046854">
    <property type="term" value="P:phosphatidylinositol phosphate biosynthetic process"/>
    <property type="evidence" value="ECO:0007669"/>
    <property type="project" value="UniProtKB-UniRule"/>
</dbReference>
<dbReference type="PANTHER" id="PTHR12865:SF1">
    <property type="entry name" value="PHOSPHATIDYLINOSITOL 4-KINASE TYPE 2"/>
    <property type="match status" value="1"/>
</dbReference>
<dbReference type="GO" id="GO:0000329">
    <property type="term" value="C:fungal-type vacuole membrane"/>
    <property type="evidence" value="ECO:0007669"/>
    <property type="project" value="TreeGrafter"/>
</dbReference>
<accession>A0AAD5TBL2</accession>
<dbReference type="EMBL" id="JADGJH010000015">
    <property type="protein sequence ID" value="KAJ3142516.1"/>
    <property type="molecule type" value="Genomic_DNA"/>
</dbReference>
<dbReference type="GO" id="GO:0005802">
    <property type="term" value="C:trans-Golgi network"/>
    <property type="evidence" value="ECO:0007669"/>
    <property type="project" value="TreeGrafter"/>
</dbReference>
<comment type="caution">
    <text evidence="10">The sequence shown here is derived from an EMBL/GenBank/DDBJ whole genome shotgun (WGS) entry which is preliminary data.</text>
</comment>
<organism evidence="10 11">
    <name type="scientific">Physocladia obscura</name>
    <dbReference type="NCBI Taxonomy" id="109957"/>
    <lineage>
        <taxon>Eukaryota</taxon>
        <taxon>Fungi</taxon>
        <taxon>Fungi incertae sedis</taxon>
        <taxon>Chytridiomycota</taxon>
        <taxon>Chytridiomycota incertae sedis</taxon>
        <taxon>Chytridiomycetes</taxon>
        <taxon>Chytridiales</taxon>
        <taxon>Chytriomycetaceae</taxon>
        <taxon>Physocladia</taxon>
    </lineage>
</organism>
<dbReference type="Pfam" id="PF00454">
    <property type="entry name" value="PI3_PI4_kinase"/>
    <property type="match status" value="1"/>
</dbReference>
<name>A0AAD5TBL2_9FUNG</name>
<comment type="subcellular location">
    <subcellularLocation>
        <location evidence="7">Cell membrane</location>
        <topology evidence="7">Peripheral membrane protein</topology>
    </subcellularLocation>
    <subcellularLocation>
        <location evidence="7">Vacuole membrane</location>
        <topology evidence="7">Peripheral membrane protein</topology>
    </subcellularLocation>
</comment>
<feature type="compositionally biased region" description="Low complexity" evidence="8">
    <location>
        <begin position="74"/>
        <end position="92"/>
    </location>
</feature>
<sequence>MILLGPVDKAKQLGVASDTARLRSRSDTSDASDTHSDTVADGGSSSDSTSHIGIDGADLDLDLDLETGAVAANADPSVPVPSADSSHASYSSHPRDLPDSLAPRPPPSSKVPSITPVDASLFAAIVRDVQLAISQGIYPERIVKGSSGSYFCKNRAGNIVAVFKPKNEEPYGKMNPKWTKWLHKNLLPCCFGRSCLIPNSGYLSEAAASFIDERLELNVVPRTEVVALASPTFSYSWYEKWMYMRGGGISALPLKLGSFQLFLTGFKDATTFFQNGYDQALLHTSTATGAHSITIEDNTGSNLSMRASSSSSSTVSLSSPSHPLNWDAKTQAEFQVGFERLVVLDYLIRNTDRGMDNWMIRYNTSNTTPEAVIEPRYSSGGNDENNNNAFEEQTGRDYIAYVPPPAGDNCITVAAIDNGLAFPFKHPDKWRSYPYGWAYLPIAKIPFSKSTRDHMLYFLTSQKWWNDTLDGLERIFRIDPDFNDDMWRRQRSVIRGQGYNLAEVLRRSEINDAGYISRSSIRGETAAAAAIAGSPWGLVRRPVVAVYEEDDQSDQDELEENDGDEASAGSAGYNDRVALIGGAVDAFVPAGNRNYNGGDRNNDGIIRRFRRRVRQRFETFTRSQPFFQHF</sequence>
<keyword evidence="4 7" id="KW-0418">Kinase</keyword>
<feature type="compositionally biased region" description="Basic and acidic residues" evidence="8">
    <location>
        <begin position="20"/>
        <end position="38"/>
    </location>
</feature>
<evidence type="ECO:0000259" key="9">
    <source>
        <dbReference type="PROSITE" id="PS50290"/>
    </source>
</evidence>
<comment type="cofactor">
    <cofactor evidence="7">
        <name>Mg(2+)</name>
        <dbReference type="ChEBI" id="CHEBI:18420"/>
    </cofactor>
    <cofactor evidence="7">
        <name>Mn(2+)</name>
        <dbReference type="ChEBI" id="CHEBI:29035"/>
    </cofactor>
</comment>
<dbReference type="GO" id="GO:0005524">
    <property type="term" value="F:ATP binding"/>
    <property type="evidence" value="ECO:0007669"/>
    <property type="project" value="UniProtKB-UniRule"/>
</dbReference>
<dbReference type="InterPro" id="IPR018936">
    <property type="entry name" value="PI3/4_kinase_CS"/>
</dbReference>
<evidence type="ECO:0000256" key="1">
    <source>
        <dbReference type="ARBA" id="ARBA00022475"/>
    </source>
</evidence>
<evidence type="ECO:0000256" key="8">
    <source>
        <dbReference type="SAM" id="MobiDB-lite"/>
    </source>
</evidence>
<evidence type="ECO:0000313" key="10">
    <source>
        <dbReference type="EMBL" id="KAJ3142516.1"/>
    </source>
</evidence>
<keyword evidence="2 7" id="KW-0808">Transferase</keyword>
<feature type="region of interest" description="Disordered" evidence="8">
    <location>
        <begin position="549"/>
        <end position="570"/>
    </location>
</feature>
<gene>
    <name evidence="10" type="ORF">HK100_002185</name>
</gene>
<dbReference type="PANTHER" id="PTHR12865">
    <property type="entry name" value="PHOSPHATIDYLINOSITOL 4-KINASE TYPE-II"/>
    <property type="match status" value="1"/>
</dbReference>
<dbReference type="EC" id="2.7.1.67" evidence="7"/>
<feature type="domain" description="PI3K/PI4K catalytic" evidence="9">
    <location>
        <begin position="136"/>
        <end position="524"/>
    </location>
</feature>
<reference evidence="10" key="1">
    <citation type="submission" date="2020-05" db="EMBL/GenBank/DDBJ databases">
        <title>Phylogenomic resolution of chytrid fungi.</title>
        <authorList>
            <person name="Stajich J.E."/>
            <person name="Amses K."/>
            <person name="Simmons R."/>
            <person name="Seto K."/>
            <person name="Myers J."/>
            <person name="Bonds A."/>
            <person name="Quandt C.A."/>
            <person name="Barry K."/>
            <person name="Liu P."/>
            <person name="Grigoriev I."/>
            <person name="Longcore J.E."/>
            <person name="James T.Y."/>
        </authorList>
    </citation>
    <scope>NUCLEOTIDE SEQUENCE</scope>
    <source>
        <strain evidence="10">JEL0513</strain>
    </source>
</reference>
<comment type="similarity">
    <text evidence="7">Belongs to the PI3/PI4-kinase family.</text>
</comment>
<keyword evidence="5 7" id="KW-0067">ATP-binding</keyword>
<dbReference type="AlphaFoldDB" id="A0AAD5TBL2"/>
<dbReference type="GO" id="GO:0005886">
    <property type="term" value="C:plasma membrane"/>
    <property type="evidence" value="ECO:0007669"/>
    <property type="project" value="UniProtKB-SubCell"/>
</dbReference>
<dbReference type="GO" id="GO:0005768">
    <property type="term" value="C:endosome"/>
    <property type="evidence" value="ECO:0007669"/>
    <property type="project" value="UniProtKB-UniRule"/>
</dbReference>
<proteinExistence type="inferred from homology"/>
<dbReference type="GO" id="GO:0007032">
    <property type="term" value="P:endosome organization"/>
    <property type="evidence" value="ECO:0007669"/>
    <property type="project" value="TreeGrafter"/>
</dbReference>
<dbReference type="GO" id="GO:0007030">
    <property type="term" value="P:Golgi organization"/>
    <property type="evidence" value="ECO:0007669"/>
    <property type="project" value="TreeGrafter"/>
</dbReference>
<dbReference type="GO" id="GO:0004430">
    <property type="term" value="F:1-phosphatidylinositol 4-kinase activity"/>
    <property type="evidence" value="ECO:0007669"/>
    <property type="project" value="UniProtKB-UniRule"/>
</dbReference>
<comment type="catalytic activity">
    <reaction evidence="7">
        <text>a 1,2-diacyl-sn-glycero-3-phospho-(1D-myo-inositol) + ATP = a 1,2-diacyl-sn-glycero-3-phospho-(1D-myo-inositol 4-phosphate) + ADP + H(+)</text>
        <dbReference type="Rhea" id="RHEA:19877"/>
        <dbReference type="ChEBI" id="CHEBI:15378"/>
        <dbReference type="ChEBI" id="CHEBI:30616"/>
        <dbReference type="ChEBI" id="CHEBI:57880"/>
        <dbReference type="ChEBI" id="CHEBI:58178"/>
        <dbReference type="ChEBI" id="CHEBI:456216"/>
        <dbReference type="EC" id="2.7.1.67"/>
    </reaction>
</comment>
<dbReference type="InterPro" id="IPR039756">
    <property type="entry name" value="Lsb6/PI4K2"/>
</dbReference>
<evidence type="ECO:0000256" key="2">
    <source>
        <dbReference type="ARBA" id="ARBA00022679"/>
    </source>
</evidence>
<keyword evidence="6" id="KW-0472">Membrane</keyword>
<evidence type="ECO:0000256" key="4">
    <source>
        <dbReference type="ARBA" id="ARBA00022777"/>
    </source>
</evidence>
<protein>
    <recommendedName>
        <fullName evidence="7">Phosphatidylinositol 4-kinase</fullName>
        <ecNumber evidence="7">2.7.1.67</ecNumber>
    </recommendedName>
</protein>
<evidence type="ECO:0000256" key="6">
    <source>
        <dbReference type="ARBA" id="ARBA00023136"/>
    </source>
</evidence>
<dbReference type="Proteomes" id="UP001211907">
    <property type="component" value="Unassembled WGS sequence"/>
</dbReference>
<feature type="compositionally biased region" description="Acidic residues" evidence="8">
    <location>
        <begin position="549"/>
        <end position="565"/>
    </location>
</feature>
<dbReference type="PROSITE" id="PS50290">
    <property type="entry name" value="PI3_4_KINASE_3"/>
    <property type="match status" value="1"/>
</dbReference>
<keyword evidence="11" id="KW-1185">Reference proteome</keyword>
<feature type="region of interest" description="Disordered" evidence="8">
    <location>
        <begin position="73"/>
        <end position="112"/>
    </location>
</feature>
<evidence type="ECO:0000313" key="11">
    <source>
        <dbReference type="Proteomes" id="UP001211907"/>
    </source>
</evidence>
<keyword evidence="1 7" id="KW-1003">Cell membrane</keyword>
<evidence type="ECO:0000256" key="5">
    <source>
        <dbReference type="ARBA" id="ARBA00022840"/>
    </source>
</evidence>
<feature type="region of interest" description="Disordered" evidence="8">
    <location>
        <begin position="1"/>
        <end position="53"/>
    </location>
</feature>
<evidence type="ECO:0000256" key="7">
    <source>
        <dbReference type="RuleBase" id="RU367084"/>
    </source>
</evidence>